<name>A0A9P5Z438_9AGAR</name>
<evidence type="ECO:0000313" key="1">
    <source>
        <dbReference type="EMBL" id="KAF9479086.1"/>
    </source>
</evidence>
<accession>A0A9P5Z438</accession>
<comment type="caution">
    <text evidence="1">The sequence shown here is derived from an EMBL/GenBank/DDBJ whole genome shotgun (WGS) entry which is preliminary data.</text>
</comment>
<organism evidence="1 2">
    <name type="scientific">Pholiota conissans</name>
    <dbReference type="NCBI Taxonomy" id="109636"/>
    <lineage>
        <taxon>Eukaryota</taxon>
        <taxon>Fungi</taxon>
        <taxon>Dikarya</taxon>
        <taxon>Basidiomycota</taxon>
        <taxon>Agaricomycotina</taxon>
        <taxon>Agaricomycetes</taxon>
        <taxon>Agaricomycetidae</taxon>
        <taxon>Agaricales</taxon>
        <taxon>Agaricineae</taxon>
        <taxon>Strophariaceae</taxon>
        <taxon>Pholiota</taxon>
    </lineage>
</organism>
<keyword evidence="2" id="KW-1185">Reference proteome</keyword>
<gene>
    <name evidence="1" type="ORF">BDN70DRAFT_879153</name>
</gene>
<dbReference type="Proteomes" id="UP000807469">
    <property type="component" value="Unassembled WGS sequence"/>
</dbReference>
<evidence type="ECO:0000313" key="2">
    <source>
        <dbReference type="Proteomes" id="UP000807469"/>
    </source>
</evidence>
<dbReference type="EMBL" id="MU155220">
    <property type="protein sequence ID" value="KAF9479086.1"/>
    <property type="molecule type" value="Genomic_DNA"/>
</dbReference>
<protein>
    <submittedName>
        <fullName evidence="1">Uncharacterized protein</fullName>
    </submittedName>
</protein>
<sequence length="111" mass="12910">MSKISPLGAFFAKYTHKFTYNPQNAPTTEYESLCKAMKWKKKKADYKKRAALRQEFGTALAEEFGMKFGTRFDSLESWQLLAKRIGIDPVPDKIEECRKVSSAGRFLFFFY</sequence>
<dbReference type="OrthoDB" id="6105938at2759"/>
<proteinExistence type="predicted"/>
<reference evidence="1" key="1">
    <citation type="submission" date="2020-11" db="EMBL/GenBank/DDBJ databases">
        <authorList>
            <consortium name="DOE Joint Genome Institute"/>
            <person name="Ahrendt S."/>
            <person name="Riley R."/>
            <person name="Andreopoulos W."/>
            <person name="Labutti K."/>
            <person name="Pangilinan J."/>
            <person name="Ruiz-Duenas F.J."/>
            <person name="Barrasa J.M."/>
            <person name="Sanchez-Garcia M."/>
            <person name="Camarero S."/>
            <person name="Miyauchi S."/>
            <person name="Serrano A."/>
            <person name="Linde D."/>
            <person name="Babiker R."/>
            <person name="Drula E."/>
            <person name="Ayuso-Fernandez I."/>
            <person name="Pacheco R."/>
            <person name="Padilla G."/>
            <person name="Ferreira P."/>
            <person name="Barriuso J."/>
            <person name="Kellner H."/>
            <person name="Castanera R."/>
            <person name="Alfaro M."/>
            <person name="Ramirez L."/>
            <person name="Pisabarro A.G."/>
            <person name="Kuo A."/>
            <person name="Tritt A."/>
            <person name="Lipzen A."/>
            <person name="He G."/>
            <person name="Yan M."/>
            <person name="Ng V."/>
            <person name="Cullen D."/>
            <person name="Martin F."/>
            <person name="Rosso M.-N."/>
            <person name="Henrissat B."/>
            <person name="Hibbett D."/>
            <person name="Martinez A.T."/>
            <person name="Grigoriev I.V."/>
        </authorList>
    </citation>
    <scope>NUCLEOTIDE SEQUENCE</scope>
    <source>
        <strain evidence="1">CIRM-BRFM 674</strain>
    </source>
</reference>
<dbReference type="AlphaFoldDB" id="A0A9P5Z438"/>